<keyword evidence="7 15" id="KW-0472">Membrane</keyword>
<evidence type="ECO:0000256" key="7">
    <source>
        <dbReference type="ARBA" id="ARBA00023136"/>
    </source>
</evidence>
<sequence length="202" mass="22133">MNGQSSIGGAGDARHGPVWKDPFRTKAGEAARRGIDQLSLALADGLQEQDILALQSTPIMLKLDSQIAITRGRDSFPKALGYVTGDMKELANWLKDKPVVLQFVDWILRGISQVVFVNNSISGILILVGLLVRNPWWALTGWLGTVVSTLMAVLLSQDRSSIASGLYGYNATLVGILMAVFSDKGDYFWWLLFPVCAMSMTW</sequence>
<proteinExistence type="inferred from homology"/>
<dbReference type="Proteomes" id="UP000008225">
    <property type="component" value="Chromosome 13"/>
</dbReference>
<evidence type="ECO:0000256" key="8">
    <source>
        <dbReference type="ARBA" id="ARBA00023180"/>
    </source>
</evidence>
<evidence type="ECO:0000256" key="14">
    <source>
        <dbReference type="SAM" id="MobiDB-lite"/>
    </source>
</evidence>
<evidence type="ECO:0000256" key="5">
    <source>
        <dbReference type="ARBA" id="ARBA00022692"/>
    </source>
</evidence>
<dbReference type="Ensembl" id="ENSCJAT00000126384.1">
    <property type="protein sequence ID" value="ENSCJAP00000085203.1"/>
    <property type="gene ID" value="ENSCJAG00000080148.1"/>
</dbReference>
<keyword evidence="8" id="KW-0325">Glycoprotein</keyword>
<dbReference type="AlphaFoldDB" id="A0A8I4A0Q4"/>
<reference evidence="16" key="3">
    <citation type="submission" date="2025-09" db="UniProtKB">
        <authorList>
            <consortium name="Ensembl"/>
        </authorList>
    </citation>
    <scope>IDENTIFICATION</scope>
</reference>
<protein>
    <recommendedName>
        <fullName evidence="10">Urea transporter 1</fullName>
    </recommendedName>
    <alternativeName>
        <fullName evidence="11">Solute carrier family 14 member 1</fullName>
    </alternativeName>
    <alternativeName>
        <fullName evidence="12">Urea transporter, erythrocyte</fullName>
    </alternativeName>
</protein>
<evidence type="ECO:0000256" key="4">
    <source>
        <dbReference type="ARBA" id="ARBA00022475"/>
    </source>
</evidence>
<reference evidence="16" key="2">
    <citation type="submission" date="2025-08" db="UniProtKB">
        <authorList>
            <consortium name="Ensembl"/>
        </authorList>
    </citation>
    <scope>IDENTIFICATION</scope>
</reference>
<evidence type="ECO:0000256" key="11">
    <source>
        <dbReference type="ARBA" id="ARBA00041364"/>
    </source>
</evidence>
<dbReference type="GO" id="GO:0016323">
    <property type="term" value="C:basolateral plasma membrane"/>
    <property type="evidence" value="ECO:0007669"/>
    <property type="project" value="UniProtKB-SubCell"/>
</dbReference>
<evidence type="ECO:0000256" key="13">
    <source>
        <dbReference type="ARBA" id="ARBA00047076"/>
    </source>
</evidence>
<feature type="transmembrane region" description="Helical" evidence="15">
    <location>
        <begin position="106"/>
        <end position="130"/>
    </location>
</feature>
<name>A0A8I4A0Q4_CALJA</name>
<evidence type="ECO:0000313" key="16">
    <source>
        <dbReference type="Ensembl" id="ENSCJAP00000085203.1"/>
    </source>
</evidence>
<keyword evidence="6 15" id="KW-1133">Transmembrane helix</keyword>
<evidence type="ECO:0000256" key="2">
    <source>
        <dbReference type="ARBA" id="ARBA00005914"/>
    </source>
</evidence>
<feature type="compositionally biased region" description="Gly residues" evidence="14">
    <location>
        <begin position="1"/>
        <end position="11"/>
    </location>
</feature>
<keyword evidence="5 15" id="KW-0812">Transmembrane</keyword>
<keyword evidence="3" id="KW-0813">Transport</keyword>
<dbReference type="Pfam" id="PF03253">
    <property type="entry name" value="UT"/>
    <property type="match status" value="1"/>
</dbReference>
<dbReference type="OMA" id="STPIMLK"/>
<dbReference type="InterPro" id="IPR004937">
    <property type="entry name" value="Urea_transporter"/>
</dbReference>
<dbReference type="GO" id="GO:0015204">
    <property type="term" value="F:urea transmembrane transporter activity"/>
    <property type="evidence" value="ECO:0007669"/>
    <property type="project" value="InterPro"/>
</dbReference>
<evidence type="ECO:0000256" key="12">
    <source>
        <dbReference type="ARBA" id="ARBA00042720"/>
    </source>
</evidence>
<evidence type="ECO:0000256" key="3">
    <source>
        <dbReference type="ARBA" id="ARBA00022448"/>
    </source>
</evidence>
<organism evidence="16 17">
    <name type="scientific">Callithrix jacchus</name>
    <name type="common">White-tufted-ear marmoset</name>
    <name type="synonym">Simia Jacchus</name>
    <dbReference type="NCBI Taxonomy" id="9483"/>
    <lineage>
        <taxon>Eukaryota</taxon>
        <taxon>Metazoa</taxon>
        <taxon>Chordata</taxon>
        <taxon>Craniata</taxon>
        <taxon>Vertebrata</taxon>
        <taxon>Euteleostomi</taxon>
        <taxon>Mammalia</taxon>
        <taxon>Eutheria</taxon>
        <taxon>Euarchontoglires</taxon>
        <taxon>Primates</taxon>
        <taxon>Haplorrhini</taxon>
        <taxon>Platyrrhini</taxon>
        <taxon>Cebidae</taxon>
        <taxon>Callitrichinae</taxon>
        <taxon>Callithrix</taxon>
        <taxon>Callithrix</taxon>
    </lineage>
</organism>
<feature type="region of interest" description="Disordered" evidence="14">
    <location>
        <begin position="1"/>
        <end position="21"/>
    </location>
</feature>
<dbReference type="PANTHER" id="PTHR10464:SF5">
    <property type="entry name" value="UREA TRANSPORTER 1"/>
    <property type="match status" value="1"/>
</dbReference>
<keyword evidence="17" id="KW-1185">Reference proteome</keyword>
<comment type="catalytic activity">
    <reaction evidence="9">
        <text>urea(in) = urea(out)</text>
        <dbReference type="Rhea" id="RHEA:32799"/>
        <dbReference type="ChEBI" id="CHEBI:16199"/>
    </reaction>
</comment>
<evidence type="ECO:0000256" key="15">
    <source>
        <dbReference type="SAM" id="Phobius"/>
    </source>
</evidence>
<comment type="subcellular location">
    <subcellularLocation>
        <location evidence="1">Basolateral cell membrane</location>
        <topology evidence="1">Multi-pass membrane protein</topology>
    </subcellularLocation>
</comment>
<dbReference type="Gene3D" id="1.10.3430.10">
    <property type="entry name" value="Ammonium transporter AmtB like domains"/>
    <property type="match status" value="1"/>
</dbReference>
<evidence type="ECO:0000256" key="9">
    <source>
        <dbReference type="ARBA" id="ARBA00033993"/>
    </source>
</evidence>
<feature type="transmembrane region" description="Helical" evidence="15">
    <location>
        <begin position="162"/>
        <end position="181"/>
    </location>
</feature>
<feature type="transmembrane region" description="Helical" evidence="15">
    <location>
        <begin position="136"/>
        <end position="155"/>
    </location>
</feature>
<reference evidence="16 17" key="1">
    <citation type="submission" date="2009-03" db="EMBL/GenBank/DDBJ databases">
        <authorList>
            <person name="Warren W."/>
            <person name="Ye L."/>
            <person name="Minx P."/>
            <person name="Worley K."/>
            <person name="Gibbs R."/>
            <person name="Wilson R.K."/>
        </authorList>
    </citation>
    <scope>NUCLEOTIDE SEQUENCE [LARGE SCALE GENOMIC DNA]</scope>
</reference>
<evidence type="ECO:0000313" key="17">
    <source>
        <dbReference type="Proteomes" id="UP000008225"/>
    </source>
</evidence>
<dbReference type="GeneTree" id="ENSGT00390000018729"/>
<dbReference type="InterPro" id="IPR029020">
    <property type="entry name" value="Ammonium/urea_transptr"/>
</dbReference>
<comment type="subunit">
    <text evidence="13">Homotrimer; each subunit contains a pore through which urea permeates. Identified in a complex with STOM.</text>
</comment>
<evidence type="ECO:0000256" key="6">
    <source>
        <dbReference type="ARBA" id="ARBA00022989"/>
    </source>
</evidence>
<comment type="similarity">
    <text evidence="2">Belongs to the urea transporter family.</text>
</comment>
<evidence type="ECO:0000256" key="10">
    <source>
        <dbReference type="ARBA" id="ARBA00039623"/>
    </source>
</evidence>
<accession>A0A8I4A0Q4</accession>
<keyword evidence="4" id="KW-1003">Cell membrane</keyword>
<evidence type="ECO:0000256" key="1">
    <source>
        <dbReference type="ARBA" id="ARBA00004554"/>
    </source>
</evidence>
<dbReference type="PANTHER" id="PTHR10464">
    <property type="entry name" value="UREA TRANSPORTER"/>
    <property type="match status" value="1"/>
</dbReference>